<organism evidence="1 2">
    <name type="scientific">Halobacillus kuroshimensis</name>
    <dbReference type="NCBI Taxonomy" id="302481"/>
    <lineage>
        <taxon>Bacteria</taxon>
        <taxon>Bacillati</taxon>
        <taxon>Bacillota</taxon>
        <taxon>Bacilli</taxon>
        <taxon>Bacillales</taxon>
        <taxon>Bacillaceae</taxon>
        <taxon>Halobacillus</taxon>
    </lineage>
</organism>
<gene>
    <name evidence="1" type="ORF">JF544_01765</name>
</gene>
<sequence>MVMQYMEKTNQVMLELISGERLSFGNFSYEEGGFTDGRNTIPEWEVRQFVLNYFLTLENLKINA</sequence>
<name>A0ABS3DRL9_9BACI</name>
<evidence type="ECO:0000313" key="2">
    <source>
        <dbReference type="Proteomes" id="UP000663970"/>
    </source>
</evidence>
<evidence type="ECO:0000313" key="1">
    <source>
        <dbReference type="EMBL" id="MBN8233947.1"/>
    </source>
</evidence>
<comment type="caution">
    <text evidence="1">The sequence shown here is derived from an EMBL/GenBank/DDBJ whole genome shotgun (WGS) entry which is preliminary data.</text>
</comment>
<reference evidence="1 2" key="1">
    <citation type="submission" date="2020-12" db="EMBL/GenBank/DDBJ databases">
        <title>Oil enriched cultivation method for isolating marine PHA-producing bacteria.</title>
        <authorList>
            <person name="Zheng W."/>
            <person name="Yu S."/>
            <person name="Huang Y."/>
        </authorList>
    </citation>
    <scope>NUCLEOTIDE SEQUENCE [LARGE SCALE GENOMIC DNA]</scope>
    <source>
        <strain evidence="1 2">SY-2-6</strain>
    </source>
</reference>
<dbReference type="Proteomes" id="UP000663970">
    <property type="component" value="Unassembled WGS sequence"/>
</dbReference>
<protein>
    <submittedName>
        <fullName evidence="1">Uncharacterized protein</fullName>
    </submittedName>
</protein>
<keyword evidence="2" id="KW-1185">Reference proteome</keyword>
<dbReference type="EMBL" id="JAEKJY010000001">
    <property type="protein sequence ID" value="MBN8233947.1"/>
    <property type="molecule type" value="Genomic_DNA"/>
</dbReference>
<proteinExistence type="predicted"/>
<accession>A0ABS3DRL9</accession>